<evidence type="ECO:0000256" key="4">
    <source>
        <dbReference type="PROSITE-ProRule" id="PRU00473"/>
    </source>
</evidence>
<dbReference type="Gene3D" id="3.30.1330.60">
    <property type="entry name" value="OmpA-like domain"/>
    <property type="match status" value="1"/>
</dbReference>
<gene>
    <name evidence="7" type="ORF">L1785_11200</name>
</gene>
<comment type="subcellular location">
    <subcellularLocation>
        <location evidence="1">Cell outer membrane</location>
    </subcellularLocation>
</comment>
<keyword evidence="3" id="KW-0998">Cell outer membrane</keyword>
<dbReference type="RefSeq" id="WP_236089348.1">
    <property type="nucleotide sequence ID" value="NZ_JAKGSG010000033.1"/>
</dbReference>
<reference evidence="7" key="1">
    <citation type="submission" date="2022-01" db="EMBL/GenBank/DDBJ databases">
        <title>Antribacter sp. nov., isolated from Guizhou of China.</title>
        <authorList>
            <person name="Chengliang C."/>
            <person name="Ya Z."/>
        </authorList>
    </citation>
    <scope>NUCLEOTIDE SEQUENCE</scope>
    <source>
        <strain evidence="7">KLBMP 9083</strain>
    </source>
</reference>
<evidence type="ECO:0000313" key="7">
    <source>
        <dbReference type="EMBL" id="MCF4121548.1"/>
    </source>
</evidence>
<protein>
    <submittedName>
        <fullName evidence="7">OmpA family protein</fullName>
    </submittedName>
</protein>
<dbReference type="Pfam" id="PF00691">
    <property type="entry name" value="OmpA"/>
    <property type="match status" value="1"/>
</dbReference>
<dbReference type="CDD" id="cd07185">
    <property type="entry name" value="OmpA_C-like"/>
    <property type="match status" value="1"/>
</dbReference>
<dbReference type="PANTHER" id="PTHR30329">
    <property type="entry name" value="STATOR ELEMENT OF FLAGELLAR MOTOR COMPLEX"/>
    <property type="match status" value="1"/>
</dbReference>
<comment type="caution">
    <text evidence="7">The sequence shown here is derived from an EMBL/GenBank/DDBJ whole genome shotgun (WGS) entry which is preliminary data.</text>
</comment>
<evidence type="ECO:0000256" key="2">
    <source>
        <dbReference type="ARBA" id="ARBA00023136"/>
    </source>
</evidence>
<dbReference type="PRINTS" id="PR01021">
    <property type="entry name" value="OMPADOMAIN"/>
</dbReference>
<evidence type="ECO:0000259" key="6">
    <source>
        <dbReference type="PROSITE" id="PS51123"/>
    </source>
</evidence>
<feature type="region of interest" description="Disordered" evidence="5">
    <location>
        <begin position="98"/>
        <end position="141"/>
    </location>
</feature>
<evidence type="ECO:0000256" key="5">
    <source>
        <dbReference type="SAM" id="MobiDB-lite"/>
    </source>
</evidence>
<dbReference type="EMBL" id="JAKGSG010000033">
    <property type="protein sequence ID" value="MCF4121548.1"/>
    <property type="molecule type" value="Genomic_DNA"/>
</dbReference>
<evidence type="ECO:0000256" key="1">
    <source>
        <dbReference type="ARBA" id="ARBA00004442"/>
    </source>
</evidence>
<dbReference type="PANTHER" id="PTHR30329:SF21">
    <property type="entry name" value="LIPOPROTEIN YIAD-RELATED"/>
    <property type="match status" value="1"/>
</dbReference>
<dbReference type="SUPFAM" id="SSF103088">
    <property type="entry name" value="OmpA-like"/>
    <property type="match status" value="1"/>
</dbReference>
<dbReference type="GO" id="GO:0009279">
    <property type="term" value="C:cell outer membrane"/>
    <property type="evidence" value="ECO:0007669"/>
    <property type="project" value="UniProtKB-SubCell"/>
</dbReference>
<dbReference type="PROSITE" id="PS51123">
    <property type="entry name" value="OMPA_2"/>
    <property type="match status" value="1"/>
</dbReference>
<dbReference type="InterPro" id="IPR006664">
    <property type="entry name" value="OMP_bac"/>
</dbReference>
<evidence type="ECO:0000313" key="8">
    <source>
        <dbReference type="Proteomes" id="UP001165405"/>
    </source>
</evidence>
<dbReference type="InterPro" id="IPR036737">
    <property type="entry name" value="OmpA-like_sf"/>
</dbReference>
<dbReference type="InterPro" id="IPR006690">
    <property type="entry name" value="OMPA-like_CS"/>
</dbReference>
<dbReference type="Proteomes" id="UP001165405">
    <property type="component" value="Unassembled WGS sequence"/>
</dbReference>
<accession>A0AA41QDP9</accession>
<keyword evidence="8" id="KW-1185">Reference proteome</keyword>
<dbReference type="InterPro" id="IPR050330">
    <property type="entry name" value="Bact_OuterMem_StrucFunc"/>
</dbReference>
<name>A0AA41QDP9_9MICO</name>
<feature type="compositionally biased region" description="Low complexity" evidence="5">
    <location>
        <begin position="104"/>
        <end position="116"/>
    </location>
</feature>
<proteinExistence type="predicted"/>
<feature type="compositionally biased region" description="Pro residues" evidence="5">
    <location>
        <begin position="117"/>
        <end position="133"/>
    </location>
</feature>
<organism evidence="7 8">
    <name type="scientific">Antribacter soli</name>
    <dbReference type="NCBI Taxonomy" id="2910976"/>
    <lineage>
        <taxon>Bacteria</taxon>
        <taxon>Bacillati</taxon>
        <taxon>Actinomycetota</taxon>
        <taxon>Actinomycetes</taxon>
        <taxon>Micrococcales</taxon>
        <taxon>Promicromonosporaceae</taxon>
        <taxon>Antribacter</taxon>
    </lineage>
</organism>
<sequence>MSRRRRVIAPIVVTVVGLGALTGLQDTYFRAGMVEDSLTAASQVALADAGLDDVEVSFAGRDATLVASSERDAERAAEVVEAVRGVRVATATGGEVVVRPAVGPSPSASTTKSAAPSPSPSATPTPTPTPSPSPTAATEEQVQEQLVAIPTITFVTNSADLTPEGRATVQQAAAVLLANPQVKVTIEGHTDSVGTEEANLVLSQARAQAVLSTLVELGVTADRLAAQGFGETRPTVPDTTPENQATNRRVDFIVQQ</sequence>
<dbReference type="PROSITE" id="PS01068">
    <property type="entry name" value="OMPA_1"/>
    <property type="match status" value="1"/>
</dbReference>
<dbReference type="AlphaFoldDB" id="A0AA41QDP9"/>
<dbReference type="InterPro" id="IPR006665">
    <property type="entry name" value="OmpA-like"/>
</dbReference>
<evidence type="ECO:0000256" key="3">
    <source>
        <dbReference type="ARBA" id="ARBA00023237"/>
    </source>
</evidence>
<keyword evidence="2 4" id="KW-0472">Membrane</keyword>
<feature type="domain" description="OmpA-like" evidence="6">
    <location>
        <begin position="141"/>
        <end position="256"/>
    </location>
</feature>